<accession>A0A843YI91</accession>
<feature type="signal peptide" evidence="4">
    <location>
        <begin position="1"/>
        <end position="28"/>
    </location>
</feature>
<dbReference type="EMBL" id="WIBF01000017">
    <property type="protein sequence ID" value="MQQ10561.1"/>
    <property type="molecule type" value="Genomic_DNA"/>
</dbReference>
<feature type="domain" description="Leucine-binding protein" evidence="5">
    <location>
        <begin position="34"/>
        <end position="383"/>
    </location>
</feature>
<proteinExistence type="inferred from homology"/>
<evidence type="ECO:0000313" key="7">
    <source>
        <dbReference type="Proteomes" id="UP000444174"/>
    </source>
</evidence>
<keyword evidence="3" id="KW-0813">Transport</keyword>
<dbReference type="RefSeq" id="WP_153217653.1">
    <property type="nucleotide sequence ID" value="NZ_WIBF01000017.1"/>
</dbReference>
<reference evidence="6 7" key="1">
    <citation type="submission" date="2019-10" db="EMBL/GenBank/DDBJ databases">
        <title>Epibacterium sp. nov., isolated from seawater.</title>
        <authorList>
            <person name="Zhang X."/>
            <person name="Li N."/>
        </authorList>
    </citation>
    <scope>NUCLEOTIDE SEQUENCE [LARGE SCALE GENOMIC DNA]</scope>
    <source>
        <strain evidence="6 7">SM1979</strain>
    </source>
</reference>
<dbReference type="CDD" id="cd06330">
    <property type="entry name" value="PBP1_As_SBP-like"/>
    <property type="match status" value="1"/>
</dbReference>
<keyword evidence="3" id="KW-0029">Amino-acid transport</keyword>
<dbReference type="InterPro" id="IPR051010">
    <property type="entry name" value="BCAA_transport"/>
</dbReference>
<protein>
    <submittedName>
        <fullName evidence="6">ABC transporter substrate-binding protein</fullName>
    </submittedName>
</protein>
<gene>
    <name evidence="6" type="ORF">GFB49_19045</name>
</gene>
<evidence type="ECO:0000256" key="4">
    <source>
        <dbReference type="SAM" id="SignalP"/>
    </source>
</evidence>
<organism evidence="6 7">
    <name type="scientific">Tritonibacter litoralis</name>
    <dbReference type="NCBI Taxonomy" id="2662264"/>
    <lineage>
        <taxon>Bacteria</taxon>
        <taxon>Pseudomonadati</taxon>
        <taxon>Pseudomonadota</taxon>
        <taxon>Alphaproteobacteria</taxon>
        <taxon>Rhodobacterales</taxon>
        <taxon>Paracoccaceae</taxon>
        <taxon>Tritonibacter</taxon>
    </lineage>
</organism>
<dbReference type="SUPFAM" id="SSF53822">
    <property type="entry name" value="Periplasmic binding protein-like I"/>
    <property type="match status" value="1"/>
</dbReference>
<dbReference type="PANTHER" id="PTHR30483">
    <property type="entry name" value="LEUCINE-SPECIFIC-BINDING PROTEIN"/>
    <property type="match status" value="1"/>
</dbReference>
<dbReference type="InterPro" id="IPR028081">
    <property type="entry name" value="Leu-bd"/>
</dbReference>
<dbReference type="Pfam" id="PF13458">
    <property type="entry name" value="Peripla_BP_6"/>
    <property type="match status" value="1"/>
</dbReference>
<dbReference type="Gene3D" id="3.40.50.2300">
    <property type="match status" value="2"/>
</dbReference>
<keyword evidence="7" id="KW-1185">Reference proteome</keyword>
<sequence>MTHSTLSRISSHWLAATLALAVAPAAMAQEEKTFKLGVVSFLSGGASGPFGVPSRNAAELLADAINNGTVPAPYDSVGFAGTLIEPVFVDEASKNVVADYQRLVQKDEVDAIVGYNSSGSCVAIAPEVEKLETLTVMTACGTSQIFEEIVTEPHYLFRAASHATMDNVAAARYVVEHTPAAVDKLGEIAGINQNYSWGLDSWRDFSASIQVLKNDVGIANEQFPKIFAGQYGAEISALLTARADVVHSSFWGGDLEALVIQGAGRGLFGRTQMVLTSSDTAIHRLGRQIPDGTIIGARGSYNIYAPDSELNSWFRQAYFDRYGVYPVHPAYQMVNAMLGMKAAADKAGEGTEEAIIANLKGLSFDTPGGIVDMALAGGHQAITGTSYGTYKFDKDTGLGTVENIVSFKAECINPPAGLTSQEWIKTGFEGADCD</sequence>
<evidence type="ECO:0000313" key="6">
    <source>
        <dbReference type="EMBL" id="MQQ10561.1"/>
    </source>
</evidence>
<evidence type="ECO:0000256" key="3">
    <source>
        <dbReference type="ARBA" id="ARBA00022970"/>
    </source>
</evidence>
<dbReference type="PANTHER" id="PTHR30483:SF37">
    <property type="entry name" value="ABC TRANSPORTER SUBSTRATE-BINDING PROTEIN"/>
    <property type="match status" value="1"/>
</dbReference>
<evidence type="ECO:0000259" key="5">
    <source>
        <dbReference type="Pfam" id="PF13458"/>
    </source>
</evidence>
<dbReference type="GO" id="GO:0006865">
    <property type="term" value="P:amino acid transport"/>
    <property type="evidence" value="ECO:0007669"/>
    <property type="project" value="UniProtKB-KW"/>
</dbReference>
<feature type="chain" id="PRO_5032861359" evidence="4">
    <location>
        <begin position="29"/>
        <end position="434"/>
    </location>
</feature>
<comment type="caution">
    <text evidence="6">The sequence shown here is derived from an EMBL/GenBank/DDBJ whole genome shotgun (WGS) entry which is preliminary data.</text>
</comment>
<evidence type="ECO:0000256" key="2">
    <source>
        <dbReference type="ARBA" id="ARBA00022729"/>
    </source>
</evidence>
<comment type="similarity">
    <text evidence="1">Belongs to the leucine-binding protein family.</text>
</comment>
<name>A0A843YI91_9RHOB</name>
<dbReference type="Proteomes" id="UP000444174">
    <property type="component" value="Unassembled WGS sequence"/>
</dbReference>
<dbReference type="AlphaFoldDB" id="A0A843YI91"/>
<evidence type="ECO:0000256" key="1">
    <source>
        <dbReference type="ARBA" id="ARBA00010062"/>
    </source>
</evidence>
<dbReference type="InterPro" id="IPR028082">
    <property type="entry name" value="Peripla_BP_I"/>
</dbReference>
<keyword evidence="2 4" id="KW-0732">Signal</keyword>